<dbReference type="EMBL" id="CM051398">
    <property type="protein sequence ID" value="KAJ4717708.1"/>
    <property type="molecule type" value="Genomic_DNA"/>
</dbReference>
<name>A0ACC1Y282_MELAZ</name>
<reference evidence="1 2" key="1">
    <citation type="journal article" date="2023" name="Science">
        <title>Complex scaffold remodeling in plant triterpene biosynthesis.</title>
        <authorList>
            <person name="De La Pena R."/>
            <person name="Hodgson H."/>
            <person name="Liu J.C."/>
            <person name="Stephenson M.J."/>
            <person name="Martin A.C."/>
            <person name="Owen C."/>
            <person name="Harkess A."/>
            <person name="Leebens-Mack J."/>
            <person name="Jimenez L.E."/>
            <person name="Osbourn A."/>
            <person name="Sattely E.S."/>
        </authorList>
    </citation>
    <scope>NUCLEOTIDE SEQUENCE [LARGE SCALE GENOMIC DNA]</scope>
    <source>
        <strain evidence="2">cv. JPN11</strain>
        <tissue evidence="1">Leaf</tissue>
    </source>
</reference>
<evidence type="ECO:0000313" key="2">
    <source>
        <dbReference type="Proteomes" id="UP001164539"/>
    </source>
</evidence>
<organism evidence="1 2">
    <name type="scientific">Melia azedarach</name>
    <name type="common">Chinaberry tree</name>
    <dbReference type="NCBI Taxonomy" id="155640"/>
    <lineage>
        <taxon>Eukaryota</taxon>
        <taxon>Viridiplantae</taxon>
        <taxon>Streptophyta</taxon>
        <taxon>Embryophyta</taxon>
        <taxon>Tracheophyta</taxon>
        <taxon>Spermatophyta</taxon>
        <taxon>Magnoliopsida</taxon>
        <taxon>eudicotyledons</taxon>
        <taxon>Gunneridae</taxon>
        <taxon>Pentapetalae</taxon>
        <taxon>rosids</taxon>
        <taxon>malvids</taxon>
        <taxon>Sapindales</taxon>
        <taxon>Meliaceae</taxon>
        <taxon>Melia</taxon>
    </lineage>
</organism>
<proteinExistence type="predicted"/>
<evidence type="ECO:0000313" key="1">
    <source>
        <dbReference type="EMBL" id="KAJ4717708.1"/>
    </source>
</evidence>
<comment type="caution">
    <text evidence="1">The sequence shown here is derived from an EMBL/GenBank/DDBJ whole genome shotgun (WGS) entry which is preliminary data.</text>
</comment>
<dbReference type="Proteomes" id="UP001164539">
    <property type="component" value="Chromosome 5"/>
</dbReference>
<gene>
    <name evidence="1" type="ORF">OWV82_009500</name>
</gene>
<protein>
    <submittedName>
        <fullName evidence="1">Ring finger protein</fullName>
    </submittedName>
</protein>
<sequence length="185" mass="20740">MLQHSFDLVIAEPKKSKISNSQLQYDDDHHVTNIFIGCIAVLLPTIFYYYSLGRKSGQQNHCGGGGDENLDAADCAICLSEISTAETFRVLPTCHHGFHAECIESWLRFHSTCPLCRANVPCCRLPKSKSQSGGLMIFSCSRFCLLSLLWSCVRNNYYCNCMEIISFDDYELAITEVCVPVAYIS</sequence>
<accession>A0ACC1Y282</accession>
<keyword evidence="2" id="KW-1185">Reference proteome</keyword>